<protein>
    <submittedName>
        <fullName evidence="1">Uncharacterized protein</fullName>
    </submittedName>
</protein>
<evidence type="ECO:0000313" key="1">
    <source>
        <dbReference type="EMBL" id="MCI4384646.1"/>
    </source>
</evidence>
<reference evidence="1 2" key="1">
    <citation type="journal article" date="2022" name="bioRxiv">
        <title>An ancient truncated duplication of the anti-Mullerian hormone receptor type 2 gene is a potential conserved master sex determinant in the Pangasiidae catfish family.</title>
        <authorList>
            <person name="Wen M."/>
            <person name="Pan Q."/>
            <person name="Jouanno E."/>
            <person name="Montfort J."/>
            <person name="Zahm M."/>
            <person name="Cabau C."/>
            <person name="Klopp C."/>
            <person name="Iampietro C."/>
            <person name="Roques C."/>
            <person name="Bouchez O."/>
            <person name="Castinel A."/>
            <person name="Donnadieu C."/>
            <person name="Parrinello H."/>
            <person name="Poncet C."/>
            <person name="Belmonte E."/>
            <person name="Gautier V."/>
            <person name="Avarre J.-C."/>
            <person name="Dugue R."/>
            <person name="Gustiano R."/>
            <person name="Ha T.T.T."/>
            <person name="Campet M."/>
            <person name="Sriphairoj K."/>
            <person name="Ribolli J."/>
            <person name="de Almeida F.L."/>
            <person name="Desvignes T."/>
            <person name="Postlethwait J.H."/>
            <person name="Bucao C.F."/>
            <person name="Robinson-Rechavi M."/>
            <person name="Bobe J."/>
            <person name="Herpin A."/>
            <person name="Guiguen Y."/>
        </authorList>
    </citation>
    <scope>NUCLEOTIDE SEQUENCE [LARGE SCALE GENOMIC DNA]</scope>
    <source>
        <strain evidence="1">YG-Dec2019</strain>
    </source>
</reference>
<dbReference type="EMBL" id="CM040465">
    <property type="protein sequence ID" value="MCI4384646.1"/>
    <property type="molecule type" value="Genomic_DNA"/>
</dbReference>
<keyword evidence="2" id="KW-1185">Reference proteome</keyword>
<dbReference type="Proteomes" id="UP000829447">
    <property type="component" value="Linkage Group LG12"/>
</dbReference>
<gene>
    <name evidence="1" type="ORF">PGIGA_G00041190</name>
</gene>
<comment type="caution">
    <text evidence="1">The sequence shown here is derived from an EMBL/GenBank/DDBJ whole genome shotgun (WGS) entry which is preliminary data.</text>
</comment>
<organism evidence="1 2">
    <name type="scientific">Pangasianodon gigas</name>
    <name type="common">Mekong giant catfish</name>
    <name type="synonym">Pangasius gigas</name>
    <dbReference type="NCBI Taxonomy" id="30993"/>
    <lineage>
        <taxon>Eukaryota</taxon>
        <taxon>Metazoa</taxon>
        <taxon>Chordata</taxon>
        <taxon>Craniata</taxon>
        <taxon>Vertebrata</taxon>
        <taxon>Euteleostomi</taxon>
        <taxon>Actinopterygii</taxon>
        <taxon>Neopterygii</taxon>
        <taxon>Teleostei</taxon>
        <taxon>Ostariophysi</taxon>
        <taxon>Siluriformes</taxon>
        <taxon>Pangasiidae</taxon>
        <taxon>Pangasianodon</taxon>
    </lineage>
</organism>
<sequence length="274" mass="31823">MEKWTDEDVQALLNIYAEENIQKEFESSARNAKVYQKISARLGEMGIQHSPQRCREKIKKMKQDYKKIKDYNRVNGSNRRSGKWFERLDAILGERGERGERGPDSGCGESGESGDCVSVLLEPLTDRHTGFLEEEEEEEEEEVSFTEDDQYSELSFDSPAAPSRPTCRPTCRPPAQPHLRAPRPGKRKRDGDVLEVMRQLEEEQMEGLRRDYEQRERHFQLLLQHIKEEFSVRQEEAAQARRQQREFQQAVLTLLHQLVHVLSSRTAPSSPPLD</sequence>
<evidence type="ECO:0000313" key="2">
    <source>
        <dbReference type="Proteomes" id="UP000829447"/>
    </source>
</evidence>
<accession>A0ACC5X0G2</accession>
<proteinExistence type="predicted"/>
<name>A0ACC5X0G2_PANGG</name>